<name>A0AAD7AA91_9AGAR</name>
<gene>
    <name evidence="1" type="ORF">DFH08DRAFT_856332</name>
</gene>
<accession>A0AAD7AA91</accession>
<reference evidence="1" key="1">
    <citation type="submission" date="2023-03" db="EMBL/GenBank/DDBJ databases">
        <title>Massive genome expansion in bonnet fungi (Mycena s.s.) driven by repeated elements and novel gene families across ecological guilds.</title>
        <authorList>
            <consortium name="Lawrence Berkeley National Laboratory"/>
            <person name="Harder C.B."/>
            <person name="Miyauchi S."/>
            <person name="Viragh M."/>
            <person name="Kuo A."/>
            <person name="Thoen E."/>
            <person name="Andreopoulos B."/>
            <person name="Lu D."/>
            <person name="Skrede I."/>
            <person name="Drula E."/>
            <person name="Henrissat B."/>
            <person name="Morin E."/>
            <person name="Kohler A."/>
            <person name="Barry K."/>
            <person name="LaButti K."/>
            <person name="Morin E."/>
            <person name="Salamov A."/>
            <person name="Lipzen A."/>
            <person name="Mereny Z."/>
            <person name="Hegedus B."/>
            <person name="Baldrian P."/>
            <person name="Stursova M."/>
            <person name="Weitz H."/>
            <person name="Taylor A."/>
            <person name="Grigoriev I.V."/>
            <person name="Nagy L.G."/>
            <person name="Martin F."/>
            <person name="Kauserud H."/>
        </authorList>
    </citation>
    <scope>NUCLEOTIDE SEQUENCE</scope>
    <source>
        <strain evidence="1">CBHHK002</strain>
    </source>
</reference>
<evidence type="ECO:0008006" key="3">
    <source>
        <dbReference type="Google" id="ProtNLM"/>
    </source>
</evidence>
<dbReference type="AlphaFoldDB" id="A0AAD7AA91"/>
<comment type="caution">
    <text evidence="1">The sequence shown here is derived from an EMBL/GenBank/DDBJ whole genome shotgun (WGS) entry which is preliminary data.</text>
</comment>
<dbReference type="Proteomes" id="UP001218218">
    <property type="component" value="Unassembled WGS sequence"/>
</dbReference>
<proteinExistence type="predicted"/>
<evidence type="ECO:0000313" key="2">
    <source>
        <dbReference type="Proteomes" id="UP001218218"/>
    </source>
</evidence>
<sequence>MPQISIKQTEREGIRFCSPLRGYFVISELTANLQSRKRCVRESRSVGPHWTSLFLSFASFSTRMKASRDSVTKQALMSLCLTGNSWSSIVGCFRGLPSVFRRLQRNLHQEQYDPILVWNQFKFCPDVVELAEFSIILLGLVMNQASNERTFSDLKIKKTRLCNRLGIPKLEKMSKLGSSIRTDHLESGLAEARKPRDVHSKEKAATLLTVPRYADMIEGSDNEHDDPETQRQPKVIKSAAAWRMELANWKAAAAGDDSDNDLVPPPQGRQSNLFPRSLALLFGGDVRRPVERPRAAQFTREVLLMELLAAEESDEEPDDGA</sequence>
<organism evidence="1 2">
    <name type="scientific">Mycena albidolilacea</name>
    <dbReference type="NCBI Taxonomy" id="1033008"/>
    <lineage>
        <taxon>Eukaryota</taxon>
        <taxon>Fungi</taxon>
        <taxon>Dikarya</taxon>
        <taxon>Basidiomycota</taxon>
        <taxon>Agaricomycotina</taxon>
        <taxon>Agaricomycetes</taxon>
        <taxon>Agaricomycetidae</taxon>
        <taxon>Agaricales</taxon>
        <taxon>Marasmiineae</taxon>
        <taxon>Mycenaceae</taxon>
        <taxon>Mycena</taxon>
    </lineage>
</organism>
<evidence type="ECO:0000313" key="1">
    <source>
        <dbReference type="EMBL" id="KAJ7353252.1"/>
    </source>
</evidence>
<feature type="non-terminal residue" evidence="1">
    <location>
        <position position="321"/>
    </location>
</feature>
<protein>
    <recommendedName>
        <fullName evidence="3">HAT C-terminal dimerisation domain-containing protein</fullName>
    </recommendedName>
</protein>
<dbReference type="EMBL" id="JARIHO010000011">
    <property type="protein sequence ID" value="KAJ7353252.1"/>
    <property type="molecule type" value="Genomic_DNA"/>
</dbReference>
<keyword evidence="2" id="KW-1185">Reference proteome</keyword>